<name>A0AAV5T818_9BILA</name>
<feature type="compositionally biased region" description="Basic and acidic residues" evidence="1">
    <location>
        <begin position="34"/>
        <end position="44"/>
    </location>
</feature>
<evidence type="ECO:0000256" key="1">
    <source>
        <dbReference type="SAM" id="MobiDB-lite"/>
    </source>
</evidence>
<dbReference type="EMBL" id="BTSX01000003">
    <property type="protein sequence ID" value="GMS89834.1"/>
    <property type="molecule type" value="Genomic_DNA"/>
</dbReference>
<sequence length="177" mass="19677">PRTTNANDYMTSSAPTMADDVIDSVDDDDEDEDSVTRSVEDCERVLAAYQPPRSSLPASATAHRTESHLSTSPDYSEYTDNRGSGVPNRASRPHLISLPTRSSHREEKRRNESEMGRKANDDFSHLSIPTDLLTPRSYSTQSSLHTAAARRESTVSWLADRTQSSMGRSMNEEEISL</sequence>
<reference evidence="2" key="1">
    <citation type="submission" date="2023-10" db="EMBL/GenBank/DDBJ databases">
        <title>Genome assembly of Pristionchus species.</title>
        <authorList>
            <person name="Yoshida K."/>
            <person name="Sommer R.J."/>
        </authorList>
    </citation>
    <scope>NUCLEOTIDE SEQUENCE</scope>
    <source>
        <strain evidence="2">RS0144</strain>
    </source>
</reference>
<feature type="compositionally biased region" description="Polar residues" evidence="1">
    <location>
        <begin position="1"/>
        <end position="15"/>
    </location>
</feature>
<comment type="caution">
    <text evidence="2">The sequence shown here is derived from an EMBL/GenBank/DDBJ whole genome shotgun (WGS) entry which is preliminary data.</text>
</comment>
<feature type="non-terminal residue" evidence="2">
    <location>
        <position position="1"/>
    </location>
</feature>
<feature type="region of interest" description="Disordered" evidence="1">
    <location>
        <begin position="1"/>
        <end position="177"/>
    </location>
</feature>
<dbReference type="Proteomes" id="UP001432027">
    <property type="component" value="Unassembled WGS sequence"/>
</dbReference>
<organism evidence="2 3">
    <name type="scientific">Pristionchus entomophagus</name>
    <dbReference type="NCBI Taxonomy" id="358040"/>
    <lineage>
        <taxon>Eukaryota</taxon>
        <taxon>Metazoa</taxon>
        <taxon>Ecdysozoa</taxon>
        <taxon>Nematoda</taxon>
        <taxon>Chromadorea</taxon>
        <taxon>Rhabditida</taxon>
        <taxon>Rhabditina</taxon>
        <taxon>Diplogasteromorpha</taxon>
        <taxon>Diplogasteroidea</taxon>
        <taxon>Neodiplogasteridae</taxon>
        <taxon>Pristionchus</taxon>
    </lineage>
</organism>
<feature type="compositionally biased region" description="Basic and acidic residues" evidence="1">
    <location>
        <begin position="103"/>
        <end position="124"/>
    </location>
</feature>
<dbReference type="AlphaFoldDB" id="A0AAV5T818"/>
<evidence type="ECO:0000313" key="3">
    <source>
        <dbReference type="Proteomes" id="UP001432027"/>
    </source>
</evidence>
<gene>
    <name evidence="2" type="ORF">PENTCL1PPCAC_12009</name>
</gene>
<feature type="compositionally biased region" description="Polar residues" evidence="1">
    <location>
        <begin position="136"/>
        <end position="145"/>
    </location>
</feature>
<proteinExistence type="predicted"/>
<accession>A0AAV5T818</accession>
<protein>
    <submittedName>
        <fullName evidence="2">Uncharacterized protein</fullName>
    </submittedName>
</protein>
<keyword evidence="3" id="KW-1185">Reference proteome</keyword>
<feature type="compositionally biased region" description="Acidic residues" evidence="1">
    <location>
        <begin position="20"/>
        <end position="33"/>
    </location>
</feature>
<evidence type="ECO:0000313" key="2">
    <source>
        <dbReference type="EMBL" id="GMS89834.1"/>
    </source>
</evidence>